<protein>
    <recommendedName>
        <fullName evidence="5 13">3-deoxy-D-manno-octulosonic acid transferase</fullName>
        <shortName evidence="13">Kdo transferase</shortName>
        <ecNumber evidence="4 13">2.4.99.12</ecNumber>
    </recommendedName>
    <alternativeName>
        <fullName evidence="9 13">Lipid IV(A) 3-deoxy-D-manno-octulosonic acid transferase</fullName>
    </alternativeName>
</protein>
<evidence type="ECO:0000256" key="6">
    <source>
        <dbReference type="ARBA" id="ARBA00022519"/>
    </source>
</evidence>
<organism evidence="17 18">
    <name type="scientific">Haemophilus influenzae (strain NTHi 3655)</name>
    <dbReference type="NCBI Taxonomy" id="375177"/>
    <lineage>
        <taxon>Bacteria</taxon>
        <taxon>Pseudomonadati</taxon>
        <taxon>Pseudomonadota</taxon>
        <taxon>Gammaproteobacteria</taxon>
        <taxon>Pasteurellales</taxon>
        <taxon>Pasteurellaceae</taxon>
        <taxon>Haemophilus</taxon>
    </lineage>
</organism>
<name>A0A0H3PCK7_HAEI3</name>
<dbReference type="PANTHER" id="PTHR42755:SF1">
    <property type="entry name" value="3-DEOXY-D-MANNO-OCTULOSONIC ACID TRANSFERASE, MITOCHONDRIAL-RELATED"/>
    <property type="match status" value="1"/>
</dbReference>
<evidence type="ECO:0000256" key="5">
    <source>
        <dbReference type="ARBA" id="ARBA00019077"/>
    </source>
</evidence>
<reference evidence="16" key="3">
    <citation type="submission" date="2024-01" db="EMBL/GenBank/DDBJ databases">
        <authorList>
            <person name="Riesbeck K."/>
        </authorList>
    </citation>
    <scope>NUCLEOTIDE SEQUENCE</scope>
    <source>
        <strain evidence="16">3655</strain>
    </source>
</reference>
<reference evidence="17 18" key="1">
    <citation type="journal article" date="2007" name="Genome Biol.">
        <title>Characterization and modeling of the Haemophilus influenzae core and supragenomes based on the complete genomic sequences of Rd and 12 clinical nontypeable strains.</title>
        <authorList>
            <person name="Hogg J.S."/>
            <person name="Hu F.Z."/>
            <person name="Janto B."/>
            <person name="Boissy R."/>
            <person name="Hayes J."/>
            <person name="Keefe R."/>
            <person name="Post J.C."/>
            <person name="Ehrlich G.D."/>
        </authorList>
    </citation>
    <scope>NUCLEOTIDE SEQUENCE [LARGE SCALE GENOMIC DNA]</scope>
    <source>
        <strain evidence="17">3655</strain>
        <strain evidence="18">NTHi 3655</strain>
    </source>
</reference>
<keyword evidence="13" id="KW-1003">Cell membrane</keyword>
<evidence type="ECO:0000259" key="15">
    <source>
        <dbReference type="Pfam" id="PF04413"/>
    </source>
</evidence>
<evidence type="ECO:0000256" key="11">
    <source>
        <dbReference type="PIRSR" id="PIRSR639901-1"/>
    </source>
</evidence>
<keyword evidence="13" id="KW-0812">Transmembrane</keyword>
<dbReference type="EMBL" id="AAZF01000014">
    <property type="protein sequence ID" value="EDJ92138.1"/>
    <property type="molecule type" value="Genomic_DNA"/>
</dbReference>
<dbReference type="FunFam" id="3.40.50.2000:FF:000032">
    <property type="entry name" value="3-deoxy-D-manno-octulosonic acid transferase"/>
    <property type="match status" value="1"/>
</dbReference>
<reference evidence="19" key="2">
    <citation type="submission" date="2021-11" db="EMBL/GenBank/DDBJ databases">
        <authorList>
            <person name="Riesbeck K."/>
        </authorList>
    </citation>
    <scope>NUCLEOTIDE SEQUENCE [LARGE SCALE GENOMIC DNA]</scope>
</reference>
<comment type="similarity">
    <text evidence="3">Belongs to the glycosyltransferase group 1 family. Glycosyltransferase 30 subfamily.</text>
</comment>
<dbReference type="InterPro" id="IPR038107">
    <property type="entry name" value="Glycos_transf_N_sf"/>
</dbReference>
<dbReference type="UniPathway" id="UPA00958"/>
<dbReference type="NCBIfam" id="NF004388">
    <property type="entry name" value="PRK05749.1-4"/>
    <property type="match status" value="1"/>
</dbReference>
<keyword evidence="7 13" id="KW-0808">Transferase</keyword>
<dbReference type="EC" id="2.4.99.12" evidence="4 13"/>
<dbReference type="AlphaFoldDB" id="A0A0H3PCK7"/>
<feature type="transmembrane region" description="Helical" evidence="13">
    <location>
        <begin position="6"/>
        <end position="26"/>
    </location>
</feature>
<dbReference type="Proteomes" id="UP000003185">
    <property type="component" value="Unassembled WGS sequence"/>
</dbReference>
<accession>A0A0H3PCK7</accession>
<evidence type="ECO:0000259" key="14">
    <source>
        <dbReference type="Pfam" id="PF00534"/>
    </source>
</evidence>
<evidence type="ECO:0000256" key="13">
    <source>
        <dbReference type="RuleBase" id="RU365103"/>
    </source>
</evidence>
<dbReference type="Gene3D" id="3.40.50.2000">
    <property type="entry name" value="Glycogen Phosphorylase B"/>
    <property type="match status" value="1"/>
</dbReference>
<sequence>MWRFFYTSLLLICQPLILCFIGLLSVKSPRYRQRLAERYGFYGNAPCPPPQGIFIHAASVGEVIAATPLVRQLQQDYPHLSITFTTFTPTGSERVKATFGDSVFHYYLPFDLPFSIHRFINFVQPKLCIVMETELWPNLIHQLFLRNIPFVIANARLSARSAHRYGKIKAHLQTMWSQISLIAAQDNISGKRYATLGYPKEKLNITGNIKYDLNTNDELLRKIDSLRTLWKQDRPIWIAASTHNGEDEIILKSHRALLAKYPNLLLLLVPRHPERFNMVADLLKKEKFQFIRRSTNELPNENTQVILGDSMGELMLMYGVSDIAFVGGSLVKHGGHNPLEPLAFKMPVITGKHTFNFPEIFRMLVEVQGVLEVNSTADALERAVEALLNSKEARERLGNAGYEVLMENRGALQRLLDLLKPYLEHNV</sequence>
<comment type="catalytic activity">
    <reaction evidence="10 13">
        <text>lipid IVA (E. coli) + CMP-3-deoxy-beta-D-manno-octulosonate = alpha-Kdo-(2-&gt;6)-lipid IVA (E. coli) + CMP + H(+)</text>
        <dbReference type="Rhea" id="RHEA:28066"/>
        <dbReference type="ChEBI" id="CHEBI:15378"/>
        <dbReference type="ChEBI" id="CHEBI:58603"/>
        <dbReference type="ChEBI" id="CHEBI:60364"/>
        <dbReference type="ChEBI" id="CHEBI:60377"/>
        <dbReference type="ChEBI" id="CHEBI:85987"/>
        <dbReference type="EC" id="2.4.99.12"/>
    </reaction>
</comment>
<dbReference type="Proteomes" id="UP000837958">
    <property type="component" value="Chromosome"/>
</dbReference>
<keyword evidence="13" id="KW-1133">Transmembrane helix</keyword>
<evidence type="ECO:0000313" key="18">
    <source>
        <dbReference type="Proteomes" id="UP000003185"/>
    </source>
</evidence>
<keyword evidence="6" id="KW-0997">Cell inner membrane</keyword>
<keyword evidence="8" id="KW-0735">Signal-anchor</keyword>
<evidence type="ECO:0000256" key="3">
    <source>
        <dbReference type="ARBA" id="ARBA00006380"/>
    </source>
</evidence>
<evidence type="ECO:0000256" key="4">
    <source>
        <dbReference type="ARBA" id="ARBA00012621"/>
    </source>
</evidence>
<dbReference type="GO" id="GO:0009244">
    <property type="term" value="P:lipopolysaccharide core region biosynthetic process"/>
    <property type="evidence" value="ECO:0007669"/>
    <property type="project" value="UniProtKB-UniRule"/>
</dbReference>
<evidence type="ECO:0000256" key="9">
    <source>
        <dbReference type="ARBA" id="ARBA00031445"/>
    </source>
</evidence>
<evidence type="ECO:0000313" key="19">
    <source>
        <dbReference type="Proteomes" id="UP000837958"/>
    </source>
</evidence>
<evidence type="ECO:0000313" key="17">
    <source>
        <dbReference type="EMBL" id="EDJ92138.1"/>
    </source>
</evidence>
<evidence type="ECO:0000256" key="7">
    <source>
        <dbReference type="ARBA" id="ARBA00022679"/>
    </source>
</evidence>
<keyword evidence="13" id="KW-0448">Lipopolysaccharide biosynthesis</keyword>
<evidence type="ECO:0000256" key="8">
    <source>
        <dbReference type="ARBA" id="ARBA00022968"/>
    </source>
</evidence>
<dbReference type="Pfam" id="PF04413">
    <property type="entry name" value="Glycos_transf_N"/>
    <property type="match status" value="1"/>
</dbReference>
<evidence type="ECO:0000256" key="2">
    <source>
        <dbReference type="ARBA" id="ARBA00004713"/>
    </source>
</evidence>
<evidence type="ECO:0000313" key="16">
    <source>
        <dbReference type="EMBL" id="CAH0450293.1"/>
    </source>
</evidence>
<dbReference type="PANTHER" id="PTHR42755">
    <property type="entry name" value="3-DEOXY-MANNO-OCTULOSONATE CYTIDYLYLTRANSFERASE"/>
    <property type="match status" value="1"/>
</dbReference>
<feature type="active site" description="Proton acceptor" evidence="11">
    <location>
        <position position="62"/>
    </location>
</feature>
<dbReference type="GO" id="GO:0009245">
    <property type="term" value="P:lipid A biosynthetic process"/>
    <property type="evidence" value="ECO:0007669"/>
    <property type="project" value="TreeGrafter"/>
</dbReference>
<dbReference type="FunFam" id="3.40.50.11720:FF:000001">
    <property type="entry name" value="3-deoxy-D-manno-octulosonic acid transferase"/>
    <property type="match status" value="1"/>
</dbReference>
<dbReference type="RefSeq" id="WP_005658640.1">
    <property type="nucleotide sequence ID" value="NZ_AAZF01000014.1"/>
</dbReference>
<gene>
    <name evidence="17" type="ORF">CGSHi3655_00804</name>
    <name evidence="16" type="ORF">KRLU3655_LOCUS369</name>
</gene>
<comment type="function">
    <text evidence="13">Involved in lipopolysaccharide (LPS) biosynthesis. Catalyzes the transfer of 3-deoxy-D-manno-octulosonate (Kdo) residue(s) from CMP-Kdo to lipid IV(A), the tetraacyldisaccharide-1,4'-bisphosphate precursor of lipid A.</text>
</comment>
<dbReference type="SUPFAM" id="SSF53756">
    <property type="entry name" value="UDP-Glycosyltransferase/glycogen phosphorylase"/>
    <property type="match status" value="1"/>
</dbReference>
<dbReference type="Pfam" id="PF00534">
    <property type="entry name" value="Glycos_transf_1"/>
    <property type="match status" value="1"/>
</dbReference>
<evidence type="ECO:0000256" key="1">
    <source>
        <dbReference type="ARBA" id="ARBA00004388"/>
    </source>
</evidence>
<dbReference type="GO" id="GO:0005886">
    <property type="term" value="C:plasma membrane"/>
    <property type="evidence" value="ECO:0007669"/>
    <property type="project" value="UniProtKB-SubCell"/>
</dbReference>
<comment type="subcellular location">
    <subcellularLocation>
        <location evidence="1">Cell inner membrane</location>
        <topology evidence="1">Single-pass membrane protein</topology>
        <orientation evidence="1">Cytoplasmic side</orientation>
    </subcellularLocation>
    <subcellularLocation>
        <location evidence="13">Cell membrane</location>
    </subcellularLocation>
</comment>
<comment type="pathway">
    <text evidence="2 13">Bacterial outer membrane biogenesis; LPS core biosynthesis.</text>
</comment>
<dbReference type="Gene3D" id="3.40.50.11720">
    <property type="entry name" value="3-Deoxy-D-manno-octulosonic-acid transferase, N-terminal domain"/>
    <property type="match status" value="1"/>
</dbReference>
<evidence type="ECO:0000256" key="10">
    <source>
        <dbReference type="ARBA" id="ARBA00049183"/>
    </source>
</evidence>
<feature type="site" description="Transition state stabilizer" evidence="12">
    <location>
        <position position="132"/>
    </location>
</feature>
<proteinExistence type="inferred from homology"/>
<evidence type="ECO:0000256" key="12">
    <source>
        <dbReference type="PIRSR" id="PIRSR639901-2"/>
    </source>
</evidence>
<dbReference type="GO" id="GO:0043842">
    <property type="term" value="F:Kdo transferase activity"/>
    <property type="evidence" value="ECO:0007669"/>
    <property type="project" value="UniProtKB-EC"/>
</dbReference>
<dbReference type="EMBL" id="OV040719">
    <property type="protein sequence ID" value="CAH0450293.1"/>
    <property type="molecule type" value="Genomic_DNA"/>
</dbReference>
<dbReference type="InterPro" id="IPR001296">
    <property type="entry name" value="Glyco_trans_1"/>
</dbReference>
<dbReference type="InterPro" id="IPR007507">
    <property type="entry name" value="Glycos_transf_N"/>
</dbReference>
<dbReference type="InterPro" id="IPR039901">
    <property type="entry name" value="Kdotransferase"/>
</dbReference>
<feature type="domain" description="3-deoxy-D-manno-octulosonic-acid transferase N-terminal" evidence="15">
    <location>
        <begin position="33"/>
        <end position="212"/>
    </location>
</feature>
<feature type="site" description="Transition state stabilizer" evidence="12">
    <location>
        <position position="210"/>
    </location>
</feature>
<feature type="domain" description="Glycosyl transferase family 1" evidence="14">
    <location>
        <begin position="234"/>
        <end position="403"/>
    </location>
</feature>
<keyword evidence="13" id="KW-0472">Membrane</keyword>